<dbReference type="STRING" id="679936.Sulac_1374"/>
<dbReference type="InterPro" id="IPR001046">
    <property type="entry name" value="NRAMP_fam"/>
</dbReference>
<feature type="transmembrane region" description="Helical" evidence="6">
    <location>
        <begin position="49"/>
        <end position="74"/>
    </location>
</feature>
<evidence type="ECO:0000256" key="6">
    <source>
        <dbReference type="SAM" id="Phobius"/>
    </source>
</evidence>
<reference evidence="7 8" key="2">
    <citation type="journal article" date="2012" name="Stand. Genomic Sci.">
        <title>Complete genome sequence of the moderately thermophilic mineral-sulfide-oxidizing firmicute Sulfobacillus acidophilus type strain (NAL(T)).</title>
        <authorList>
            <person name="Anderson I."/>
            <person name="Chertkov O."/>
            <person name="Chen A."/>
            <person name="Saunders E."/>
            <person name="Lapidus A."/>
            <person name="Nolan M."/>
            <person name="Lucas S."/>
            <person name="Hammon N."/>
            <person name="Deshpande S."/>
            <person name="Cheng J.F."/>
            <person name="Han C."/>
            <person name="Tapia R."/>
            <person name="Goodwin L.A."/>
            <person name="Pitluck S."/>
            <person name="Liolios K."/>
            <person name="Pagani I."/>
            <person name="Ivanova N."/>
            <person name="Mikhailova N."/>
            <person name="Pati A."/>
            <person name="Palaniappan K."/>
            <person name="Land M."/>
            <person name="Pan C."/>
            <person name="Rohde M."/>
            <person name="Pukall R."/>
            <person name="Goker M."/>
            <person name="Detter J.C."/>
            <person name="Woyke T."/>
            <person name="Bristow J."/>
            <person name="Eisen J.A."/>
            <person name="Markowitz V."/>
            <person name="Hugenholtz P."/>
            <person name="Kyrpides N.C."/>
            <person name="Klenk H.P."/>
            <person name="Mavromatis K."/>
        </authorList>
    </citation>
    <scope>NUCLEOTIDE SEQUENCE [LARGE SCALE GENOMIC DNA]</scope>
    <source>
        <strain evidence="8">ATCC 700253 / DSM 10332 / NAL</strain>
    </source>
</reference>
<dbReference type="EMBL" id="CP003179">
    <property type="protein sequence ID" value="AEW04871.1"/>
    <property type="molecule type" value="Genomic_DNA"/>
</dbReference>
<evidence type="ECO:0000256" key="5">
    <source>
        <dbReference type="ARBA" id="ARBA00023136"/>
    </source>
</evidence>
<feature type="transmembrane region" description="Helical" evidence="6">
    <location>
        <begin position="403"/>
        <end position="424"/>
    </location>
</feature>
<keyword evidence="2" id="KW-0813">Transport</keyword>
<feature type="transmembrane region" description="Helical" evidence="6">
    <location>
        <begin position="203"/>
        <end position="223"/>
    </location>
</feature>
<dbReference type="GO" id="GO:0015086">
    <property type="term" value="F:cadmium ion transmembrane transporter activity"/>
    <property type="evidence" value="ECO:0007669"/>
    <property type="project" value="TreeGrafter"/>
</dbReference>
<dbReference type="Pfam" id="PF01566">
    <property type="entry name" value="Nramp"/>
    <property type="match status" value="1"/>
</dbReference>
<feature type="transmembrane region" description="Helical" evidence="6">
    <location>
        <begin position="244"/>
        <end position="271"/>
    </location>
</feature>
<organism evidence="7 8">
    <name type="scientific">Sulfobacillus acidophilus (strain ATCC 700253 / DSM 10332 / NAL)</name>
    <dbReference type="NCBI Taxonomy" id="679936"/>
    <lineage>
        <taxon>Bacteria</taxon>
        <taxon>Bacillati</taxon>
        <taxon>Bacillota</taxon>
        <taxon>Clostridia</taxon>
        <taxon>Eubacteriales</taxon>
        <taxon>Clostridiales Family XVII. Incertae Sedis</taxon>
        <taxon>Sulfobacillus</taxon>
    </lineage>
</organism>
<dbReference type="PANTHER" id="PTHR11706">
    <property type="entry name" value="SOLUTE CARRIER PROTEIN FAMILY 11 MEMBER"/>
    <property type="match status" value="1"/>
</dbReference>
<accession>G8TWH3</accession>
<gene>
    <name evidence="7" type="ordered locus">Sulac_1374</name>
</gene>
<keyword evidence="4 6" id="KW-1133">Transmembrane helix</keyword>
<feature type="transmembrane region" description="Helical" evidence="6">
    <location>
        <begin position="291"/>
        <end position="316"/>
    </location>
</feature>
<evidence type="ECO:0000313" key="8">
    <source>
        <dbReference type="Proteomes" id="UP000005439"/>
    </source>
</evidence>
<feature type="transmembrane region" description="Helical" evidence="6">
    <location>
        <begin position="128"/>
        <end position="149"/>
    </location>
</feature>
<evidence type="ECO:0000256" key="1">
    <source>
        <dbReference type="ARBA" id="ARBA00004141"/>
    </source>
</evidence>
<dbReference type="PATRIC" id="fig|679936.5.peg.1440"/>
<dbReference type="PANTHER" id="PTHR11706:SF33">
    <property type="entry name" value="NATURAL RESISTANCE-ASSOCIATED MACROPHAGE PROTEIN 2"/>
    <property type="match status" value="1"/>
</dbReference>
<proteinExistence type="predicted"/>
<evidence type="ECO:0000256" key="3">
    <source>
        <dbReference type="ARBA" id="ARBA00022692"/>
    </source>
</evidence>
<dbReference type="AlphaFoldDB" id="G8TWH3"/>
<feature type="transmembrane region" description="Helical" evidence="6">
    <location>
        <begin position="161"/>
        <end position="183"/>
    </location>
</feature>
<dbReference type="HOGENOM" id="CLU_020088_6_1_9"/>
<evidence type="ECO:0000256" key="4">
    <source>
        <dbReference type="ARBA" id="ARBA00022989"/>
    </source>
</evidence>
<evidence type="ECO:0000256" key="2">
    <source>
        <dbReference type="ARBA" id="ARBA00022448"/>
    </source>
</evidence>
<dbReference type="GO" id="GO:0034755">
    <property type="term" value="P:iron ion transmembrane transport"/>
    <property type="evidence" value="ECO:0007669"/>
    <property type="project" value="TreeGrafter"/>
</dbReference>
<protein>
    <submittedName>
        <fullName evidence="7">Natural resistance-associated macrophage protein</fullName>
    </submittedName>
</protein>
<dbReference type="GO" id="GO:0005886">
    <property type="term" value="C:plasma membrane"/>
    <property type="evidence" value="ECO:0007669"/>
    <property type="project" value="TreeGrafter"/>
</dbReference>
<dbReference type="KEGG" id="sap:Sulac_1374"/>
<comment type="subcellular location">
    <subcellularLocation>
        <location evidence="1">Membrane</location>
        <topology evidence="1">Multi-pass membrane protein</topology>
    </subcellularLocation>
</comment>
<dbReference type="Proteomes" id="UP000005439">
    <property type="component" value="Chromosome"/>
</dbReference>
<name>G8TWH3_SULAD</name>
<feature type="transmembrane region" description="Helical" evidence="6">
    <location>
        <begin position="337"/>
        <end position="356"/>
    </location>
</feature>
<feature type="transmembrane region" description="Helical" evidence="6">
    <location>
        <begin position="101"/>
        <end position="122"/>
    </location>
</feature>
<keyword evidence="3 6" id="KW-0812">Transmembrane</keyword>
<sequence>MSTRTSIEPPSPPPVRRPKLRWRLLLAVIGPGVLAMMGDNDAGGVISYLVTGVTFGVSFFIPLVLMLGGVTYIVQEMSMRLGAVTRTGYARLVFQRFGRGWGYYHLATLTLENVITLITEFIGMTAGLVLLGLPLWAADGLALALLASITVTTGYATKERIALVVSGLNAVFLALVLAVHPHWGHIAIAMWHFPRGFRGSTVIWYAIATVGNALAPWMIFFEGSATIDKGRTASAIRRGRADTLMGAILQVTVAALIIVIGASLHGTLAQITATGPATLIRALDHRYGQWAALLLGFGIFNAGFLAAITISLSSSWTVAEAFGWARSLNQSPRQAPGFYFIYFGSLTLAAAVMLIPGMPFNLLAVIAQVIGGVLIAPILVFLVVFTSDASLMGGYRNAPLVRILGWGVVFLIGGLSLATLWSSFHAWL</sequence>
<dbReference type="GO" id="GO:0005384">
    <property type="term" value="F:manganese ion transmembrane transporter activity"/>
    <property type="evidence" value="ECO:0007669"/>
    <property type="project" value="TreeGrafter"/>
</dbReference>
<reference evidence="8" key="1">
    <citation type="submission" date="2011-12" db="EMBL/GenBank/DDBJ databases">
        <title>The complete genome of chromosome of Sulfobacillus acidophilus DSM 10332.</title>
        <authorList>
            <person name="Lucas S."/>
            <person name="Han J."/>
            <person name="Lapidus A."/>
            <person name="Bruce D."/>
            <person name="Goodwin L."/>
            <person name="Pitluck S."/>
            <person name="Peters L."/>
            <person name="Kyrpides N."/>
            <person name="Mavromatis K."/>
            <person name="Ivanova N."/>
            <person name="Mikhailova N."/>
            <person name="Chertkov O."/>
            <person name="Saunders E."/>
            <person name="Detter J.C."/>
            <person name="Tapia R."/>
            <person name="Han C."/>
            <person name="Land M."/>
            <person name="Hauser L."/>
            <person name="Markowitz V."/>
            <person name="Cheng J.-F."/>
            <person name="Hugenholtz P."/>
            <person name="Woyke T."/>
            <person name="Wu D."/>
            <person name="Pukall R."/>
            <person name="Gehrich-Schroeter G."/>
            <person name="Schneider S."/>
            <person name="Klenk H.-P."/>
            <person name="Eisen J.A."/>
        </authorList>
    </citation>
    <scope>NUCLEOTIDE SEQUENCE [LARGE SCALE GENOMIC DNA]</scope>
    <source>
        <strain evidence="8">ATCC 700253 / DSM 10332 / NAL</strain>
    </source>
</reference>
<evidence type="ECO:0000313" key="7">
    <source>
        <dbReference type="EMBL" id="AEW04871.1"/>
    </source>
</evidence>
<feature type="transmembrane region" description="Helical" evidence="6">
    <location>
        <begin position="20"/>
        <end position="37"/>
    </location>
</feature>
<keyword evidence="5 6" id="KW-0472">Membrane</keyword>
<keyword evidence="8" id="KW-1185">Reference proteome</keyword>
<feature type="transmembrane region" description="Helical" evidence="6">
    <location>
        <begin position="362"/>
        <end position="391"/>
    </location>
</feature>